<dbReference type="PANTHER" id="PTHR33991:SF1">
    <property type="entry name" value="DNA REPAIR PROTEIN RECO"/>
    <property type="match status" value="1"/>
</dbReference>
<dbReference type="InterPro" id="IPR003717">
    <property type="entry name" value="RecO"/>
</dbReference>
<evidence type="ECO:0000259" key="4">
    <source>
        <dbReference type="Pfam" id="PF11967"/>
    </source>
</evidence>
<proteinExistence type="predicted"/>
<keyword evidence="2" id="KW-0233">DNA recombination</keyword>
<evidence type="ECO:0000256" key="1">
    <source>
        <dbReference type="ARBA" id="ARBA00022763"/>
    </source>
</evidence>
<keyword evidence="1" id="KW-0227">DNA damage</keyword>
<protein>
    <submittedName>
        <fullName evidence="5">DNA repair protein RecO</fullName>
    </submittedName>
</protein>
<name>A0AA35RIU0_GEOBA</name>
<dbReference type="NCBIfam" id="TIGR00613">
    <property type="entry name" value="reco"/>
    <property type="match status" value="1"/>
</dbReference>
<keyword evidence="3" id="KW-0234">DNA repair</keyword>
<feature type="domain" description="DNA replication/recombination mediator RecO N-terminal" evidence="4">
    <location>
        <begin position="6"/>
        <end position="82"/>
    </location>
</feature>
<sequence length="134" mass="14598">MSRLRVYRTEGVVIRQMPLGEADRILTLCSPDMGKVRAVAKGVRRTRSRLGGHLELLNRVSVSVAIGRNLDTISEASAISTFSGIRADLRRISRAMYVAELVDCFSMEGNGNQAITICCSVHCSGWSALPISIC</sequence>
<dbReference type="AlphaFoldDB" id="A0AA35RIU0"/>
<dbReference type="GO" id="GO:0006302">
    <property type="term" value="P:double-strand break repair"/>
    <property type="evidence" value="ECO:0007669"/>
    <property type="project" value="TreeGrafter"/>
</dbReference>
<organism evidence="5 6">
    <name type="scientific">Geodia barretti</name>
    <name type="common">Barrett's horny sponge</name>
    <dbReference type="NCBI Taxonomy" id="519541"/>
    <lineage>
        <taxon>Eukaryota</taxon>
        <taxon>Metazoa</taxon>
        <taxon>Porifera</taxon>
        <taxon>Demospongiae</taxon>
        <taxon>Heteroscleromorpha</taxon>
        <taxon>Tetractinellida</taxon>
        <taxon>Astrophorina</taxon>
        <taxon>Geodiidae</taxon>
        <taxon>Geodia</taxon>
    </lineage>
</organism>
<dbReference type="Proteomes" id="UP001174909">
    <property type="component" value="Unassembled WGS sequence"/>
</dbReference>
<dbReference type="PANTHER" id="PTHR33991">
    <property type="entry name" value="DNA REPAIR PROTEIN RECO"/>
    <property type="match status" value="1"/>
</dbReference>
<comment type="caution">
    <text evidence="5">The sequence shown here is derived from an EMBL/GenBank/DDBJ whole genome shotgun (WGS) entry which is preliminary data.</text>
</comment>
<gene>
    <name evidence="5" type="ORF">GBAR_LOCUS7896</name>
</gene>
<evidence type="ECO:0000313" key="6">
    <source>
        <dbReference type="Proteomes" id="UP001174909"/>
    </source>
</evidence>
<dbReference type="Gene3D" id="2.40.50.140">
    <property type="entry name" value="Nucleic acid-binding proteins"/>
    <property type="match status" value="1"/>
</dbReference>
<accession>A0AA35RIU0</accession>
<evidence type="ECO:0000313" key="5">
    <source>
        <dbReference type="EMBL" id="CAI8012284.1"/>
    </source>
</evidence>
<dbReference type="EMBL" id="CASHTH010001174">
    <property type="protein sequence ID" value="CAI8012284.1"/>
    <property type="molecule type" value="Genomic_DNA"/>
</dbReference>
<dbReference type="InterPro" id="IPR022572">
    <property type="entry name" value="DNA_rep/recomb_RecO_N"/>
</dbReference>
<evidence type="ECO:0000256" key="3">
    <source>
        <dbReference type="ARBA" id="ARBA00023204"/>
    </source>
</evidence>
<dbReference type="SUPFAM" id="SSF50249">
    <property type="entry name" value="Nucleic acid-binding proteins"/>
    <property type="match status" value="1"/>
</dbReference>
<dbReference type="Pfam" id="PF11967">
    <property type="entry name" value="RecO_N"/>
    <property type="match status" value="1"/>
</dbReference>
<dbReference type="GO" id="GO:0006310">
    <property type="term" value="P:DNA recombination"/>
    <property type="evidence" value="ECO:0007669"/>
    <property type="project" value="UniProtKB-KW"/>
</dbReference>
<keyword evidence="6" id="KW-1185">Reference proteome</keyword>
<evidence type="ECO:0000256" key="2">
    <source>
        <dbReference type="ARBA" id="ARBA00023172"/>
    </source>
</evidence>
<reference evidence="5" key="1">
    <citation type="submission" date="2023-03" db="EMBL/GenBank/DDBJ databases">
        <authorList>
            <person name="Steffen K."/>
            <person name="Cardenas P."/>
        </authorList>
    </citation>
    <scope>NUCLEOTIDE SEQUENCE</scope>
</reference>
<dbReference type="InterPro" id="IPR012340">
    <property type="entry name" value="NA-bd_OB-fold"/>
</dbReference>